<gene>
    <name evidence="4" type="ordered locus">MYSTI_02699</name>
</gene>
<dbReference type="EMBL" id="CP004025">
    <property type="protein sequence ID" value="AGC44015.1"/>
    <property type="molecule type" value="Genomic_DNA"/>
</dbReference>
<feature type="region of interest" description="Disordered" evidence="1">
    <location>
        <begin position="456"/>
        <end position="475"/>
    </location>
</feature>
<accession>L7U894</accession>
<evidence type="ECO:0000256" key="2">
    <source>
        <dbReference type="SAM" id="SignalP"/>
    </source>
</evidence>
<dbReference type="RefSeq" id="WP_015348276.1">
    <property type="nucleotide sequence ID" value="NC_020126.1"/>
</dbReference>
<dbReference type="HOGENOM" id="CLU_357430_0_0_7"/>
<keyword evidence="2" id="KW-0732">Signal</keyword>
<feature type="region of interest" description="Disordered" evidence="1">
    <location>
        <begin position="423"/>
        <end position="444"/>
    </location>
</feature>
<proteinExistence type="predicted"/>
<keyword evidence="5" id="KW-1185">Reference proteome</keyword>
<dbReference type="InterPro" id="IPR013783">
    <property type="entry name" value="Ig-like_fold"/>
</dbReference>
<feature type="domain" description="Bacterial Ig-like" evidence="3">
    <location>
        <begin position="469"/>
        <end position="540"/>
    </location>
</feature>
<dbReference type="KEGG" id="msd:MYSTI_02699"/>
<organism evidence="4 5">
    <name type="scientific">Myxococcus stipitatus (strain DSM 14675 / JCM 12634 / Mx s8)</name>
    <dbReference type="NCBI Taxonomy" id="1278073"/>
    <lineage>
        <taxon>Bacteria</taxon>
        <taxon>Pseudomonadati</taxon>
        <taxon>Myxococcota</taxon>
        <taxon>Myxococcia</taxon>
        <taxon>Myxococcales</taxon>
        <taxon>Cystobacterineae</taxon>
        <taxon>Myxococcaceae</taxon>
        <taxon>Myxococcus</taxon>
    </lineage>
</organism>
<protein>
    <submittedName>
        <fullName evidence="4">OmpA family protein</fullName>
    </submittedName>
</protein>
<dbReference type="PANTHER" id="PTHR34677:SF3">
    <property type="entry name" value="BACTERIAL IG-LIKE DOMAIN-CONTAINING PROTEIN"/>
    <property type="match status" value="1"/>
</dbReference>
<sequence length="844" mass="83621">MSNRLFKKWLSVAVCAQALGSTAALAEPDTFGLGTGRDGSPEISTADNIINSYAEVTAPLAPGDVTLSLGTCLGASACFAAGDLVMVLQTTGLVPVPDSGGAGPTDITNNPVGRWEFARVASVSGSTLTLTAPLVHTYAANVSQVIRVPEYVDFTVTGPGRVIAVPWNGSAGGVIAFLATGTVNNAGELNANASGFRGGQYVNDTTAGLACTGLDEVSAAGGQKGEGIVHARFGAAHTGRGNMVNGGGGGVCSKSGGGGGGNAGVGGLGGRSDETTDGGRLVGGMGGHALTFSLLNRLTLGGGGGAGHGVDGTGTAGGHGGGAIFFRANRLDGAGHLLVMGAAGGSSGTDGASGGGAGGTIHVRIAGRGESGTMSLEGGSGGSANANRVGPGGGGSSGRILYYAASFGAGRFTTRGGAAGTQLDASASGGRAYGATQGANGTPDVRLKGFIVPPVPTVTRPAQDGATGNRPVIEGSARPNTTVIIHLDGREVGRVTSNAAGAYSFPVPTDLSEGSHAVQVAAELDAVQSVKSTATPFTVDSTKPATTLVSGPPSRTRATSATFDFDANEPGATYECSLDGAAFATCQDPETLTGLTEGSHTLEVRAIDAAGNVDDSPASHTWTVDLTAPNTVIVTGPPSRTQAASATFDFDVEVAESGVTYECSLDGGAFAACTDPVIFTGLADGEHTLQVRALDAVGNGDASPASHTWTVDLTAPQTNITSGPSGTTPERSATFTLESNESGVTYECSLDGAAFAACTSPVTFTDLVDGEHTLQVRARDATGNVTATPATRTWTVSPDKGNPGEGITFQGGGASCSATGGDASLLLMSLGTLLTLARRRRRRS</sequence>
<dbReference type="NCBIfam" id="NF033510">
    <property type="entry name" value="Ca_tandemer"/>
    <property type="match status" value="1"/>
</dbReference>
<evidence type="ECO:0000259" key="3">
    <source>
        <dbReference type="Pfam" id="PF19077"/>
    </source>
</evidence>
<dbReference type="Proteomes" id="UP000011131">
    <property type="component" value="Chromosome"/>
</dbReference>
<dbReference type="NCBIfam" id="NF047640">
    <property type="entry name" value="gliding_AgmC_N"/>
    <property type="match status" value="1"/>
</dbReference>
<evidence type="ECO:0000256" key="1">
    <source>
        <dbReference type="SAM" id="MobiDB-lite"/>
    </source>
</evidence>
<feature type="signal peptide" evidence="2">
    <location>
        <begin position="1"/>
        <end position="26"/>
    </location>
</feature>
<feature type="region of interest" description="Disordered" evidence="1">
    <location>
        <begin position="371"/>
        <end position="391"/>
    </location>
</feature>
<dbReference type="eggNOG" id="COG2885">
    <property type="taxonomic scope" value="Bacteria"/>
</dbReference>
<dbReference type="InterPro" id="IPR044016">
    <property type="entry name" value="Big_13"/>
</dbReference>
<dbReference type="OrthoDB" id="5496215at2"/>
<name>L7U894_MYXSD</name>
<reference evidence="4 5" key="1">
    <citation type="journal article" date="2013" name="Genome Announc.">
        <title>Complete genome sequence of Myxococcus stipitatus strain DSM 14675, a fruiting myxobacterium.</title>
        <authorList>
            <person name="Huntley S."/>
            <person name="Kneip S."/>
            <person name="Treuner-Lange A."/>
            <person name="Sogaard-Andersen L."/>
        </authorList>
    </citation>
    <scope>NUCLEOTIDE SEQUENCE [LARGE SCALE GENOMIC DNA]</scope>
    <source>
        <strain evidence="5">DSM 14675 / JCM 12634 / Mx s8</strain>
    </source>
</reference>
<evidence type="ECO:0000313" key="5">
    <source>
        <dbReference type="Proteomes" id="UP000011131"/>
    </source>
</evidence>
<feature type="chain" id="PRO_5003984035" evidence="2">
    <location>
        <begin position="27"/>
        <end position="844"/>
    </location>
</feature>
<dbReference type="Gene3D" id="2.60.40.10">
    <property type="entry name" value="Immunoglobulins"/>
    <property type="match status" value="4"/>
</dbReference>
<dbReference type="Pfam" id="PF19077">
    <property type="entry name" value="Big_13"/>
    <property type="match status" value="1"/>
</dbReference>
<dbReference type="InterPro" id="IPR058184">
    <property type="entry name" value="AgmC-like_N"/>
</dbReference>
<dbReference type="AlphaFoldDB" id="L7U894"/>
<dbReference type="STRING" id="1278073.MYSTI_02699"/>
<evidence type="ECO:0000313" key="4">
    <source>
        <dbReference type="EMBL" id="AGC44015.1"/>
    </source>
</evidence>
<dbReference type="PANTHER" id="PTHR34677">
    <property type="match status" value="1"/>
</dbReference>
<dbReference type="PATRIC" id="fig|1278073.3.peg.2748"/>